<comment type="caution">
    <text evidence="1">The sequence shown here is derived from an EMBL/GenBank/DDBJ whole genome shotgun (WGS) entry which is preliminary data.</text>
</comment>
<protein>
    <submittedName>
        <fullName evidence="1">Epimerase</fullName>
    </submittedName>
</protein>
<evidence type="ECO:0000313" key="2">
    <source>
        <dbReference type="Proteomes" id="UP000780345"/>
    </source>
</evidence>
<reference evidence="1" key="1">
    <citation type="submission" date="2020-04" db="EMBL/GenBank/DDBJ databases">
        <title>Deep metagenomics examines the oral microbiome during advanced dental caries in children, revealing novel taxa and co-occurrences with host molecules.</title>
        <authorList>
            <person name="Baker J.L."/>
            <person name="Morton J.T."/>
            <person name="Dinis M."/>
            <person name="Alvarez R."/>
            <person name="Tran N.C."/>
            <person name="Knight R."/>
            <person name="Edlund A."/>
        </authorList>
    </citation>
    <scope>NUCLEOTIDE SEQUENCE</scope>
    <source>
        <strain evidence="1">JCVI_32_bin.62</strain>
    </source>
</reference>
<organism evidence="1 2">
    <name type="scientific">Neisseria sicca</name>
    <dbReference type="NCBI Taxonomy" id="490"/>
    <lineage>
        <taxon>Bacteria</taxon>
        <taxon>Pseudomonadati</taxon>
        <taxon>Pseudomonadota</taxon>
        <taxon>Betaproteobacteria</taxon>
        <taxon>Neisseriales</taxon>
        <taxon>Neisseriaceae</taxon>
        <taxon>Neisseria</taxon>
    </lineage>
</organism>
<sequence length="59" mass="6344">SIPLPLLRPTLPLANLLSDGFLCPDSITLLQQGSCADTAAFAALLEREPLGADEFYRLD</sequence>
<dbReference type="Proteomes" id="UP000780345">
    <property type="component" value="Unassembled WGS sequence"/>
</dbReference>
<feature type="non-terminal residue" evidence="1">
    <location>
        <position position="1"/>
    </location>
</feature>
<dbReference type="AlphaFoldDB" id="A0A930DJ93"/>
<proteinExistence type="predicted"/>
<name>A0A930DJ93_NEISI</name>
<evidence type="ECO:0000313" key="1">
    <source>
        <dbReference type="EMBL" id="MBF1266148.1"/>
    </source>
</evidence>
<accession>A0A930DJ93</accession>
<gene>
    <name evidence="1" type="ORF">HXM80_11110</name>
</gene>
<dbReference type="EMBL" id="JABZQQ010000169">
    <property type="protein sequence ID" value="MBF1266148.1"/>
    <property type="molecule type" value="Genomic_DNA"/>
</dbReference>